<evidence type="ECO:0000256" key="4">
    <source>
        <dbReference type="SAM" id="Coils"/>
    </source>
</evidence>
<reference evidence="5" key="2">
    <citation type="journal article" date="2007" name="Science">
        <title>Draft genome sequence of the sexually transmitted pathogen Trichomonas vaginalis.</title>
        <authorList>
            <person name="Carlton J.M."/>
            <person name="Hirt R.P."/>
            <person name="Silva J.C."/>
            <person name="Delcher A.L."/>
            <person name="Schatz M."/>
            <person name="Zhao Q."/>
            <person name="Wortman J.R."/>
            <person name="Bidwell S.L."/>
            <person name="Alsmark U.C.M."/>
            <person name="Besteiro S."/>
            <person name="Sicheritz-Ponten T."/>
            <person name="Noel C.J."/>
            <person name="Dacks J.B."/>
            <person name="Foster P.G."/>
            <person name="Simillion C."/>
            <person name="Van de Peer Y."/>
            <person name="Miranda-Saavedra D."/>
            <person name="Barton G.J."/>
            <person name="Westrop G.D."/>
            <person name="Mueller S."/>
            <person name="Dessi D."/>
            <person name="Fiori P.L."/>
            <person name="Ren Q."/>
            <person name="Paulsen I."/>
            <person name="Zhang H."/>
            <person name="Bastida-Corcuera F.D."/>
            <person name="Simoes-Barbosa A."/>
            <person name="Brown M.T."/>
            <person name="Hayes R.D."/>
            <person name="Mukherjee M."/>
            <person name="Okumura C.Y."/>
            <person name="Schneider R."/>
            <person name="Smith A.J."/>
            <person name="Vanacova S."/>
            <person name="Villalvazo M."/>
            <person name="Haas B.J."/>
            <person name="Pertea M."/>
            <person name="Feldblyum T.V."/>
            <person name="Utterback T.R."/>
            <person name="Shu C.L."/>
            <person name="Osoegawa K."/>
            <person name="de Jong P.J."/>
            <person name="Hrdy I."/>
            <person name="Horvathova L."/>
            <person name="Zubacova Z."/>
            <person name="Dolezal P."/>
            <person name="Malik S.B."/>
            <person name="Logsdon J.M. Jr."/>
            <person name="Henze K."/>
            <person name="Gupta A."/>
            <person name="Wang C.C."/>
            <person name="Dunne R.L."/>
            <person name="Upcroft J.A."/>
            <person name="Upcroft P."/>
            <person name="White O."/>
            <person name="Salzberg S.L."/>
            <person name="Tang P."/>
            <person name="Chiu C.-H."/>
            <person name="Lee Y.-S."/>
            <person name="Embley T.M."/>
            <person name="Coombs G.H."/>
            <person name="Mottram J.C."/>
            <person name="Tachezy J."/>
            <person name="Fraser-Liggett C.M."/>
            <person name="Johnson P.J."/>
        </authorList>
    </citation>
    <scope>NUCLEOTIDE SEQUENCE [LARGE SCALE GENOMIC DNA]</scope>
    <source>
        <strain evidence="5">G3</strain>
    </source>
</reference>
<keyword evidence="4" id="KW-0175">Coiled coil</keyword>
<dbReference type="VEuPathDB" id="TrichDB:TVAG_118930"/>
<gene>
    <name evidence="5" type="ORF">TVAG_118930</name>
</gene>
<dbReference type="InParanoid" id="A2D741"/>
<dbReference type="PROSITE" id="PS50088">
    <property type="entry name" value="ANK_REPEAT"/>
    <property type="match status" value="5"/>
</dbReference>
<dbReference type="InterPro" id="IPR002110">
    <property type="entry name" value="Ankyrin_rpt"/>
</dbReference>
<feature type="repeat" description="ANK" evidence="3">
    <location>
        <begin position="241"/>
        <end position="273"/>
    </location>
</feature>
<dbReference type="OrthoDB" id="439236at2759"/>
<evidence type="ECO:0000256" key="3">
    <source>
        <dbReference type="PROSITE-ProRule" id="PRU00023"/>
    </source>
</evidence>
<accession>A2D741</accession>
<dbReference type="KEGG" id="tva:4720797"/>
<keyword evidence="1" id="KW-0677">Repeat</keyword>
<evidence type="ECO:0000256" key="2">
    <source>
        <dbReference type="ARBA" id="ARBA00023043"/>
    </source>
</evidence>
<dbReference type="Pfam" id="PF12796">
    <property type="entry name" value="Ank_2"/>
    <property type="match status" value="2"/>
</dbReference>
<keyword evidence="6" id="KW-1185">Reference proteome</keyword>
<organism evidence="5 6">
    <name type="scientific">Trichomonas vaginalis (strain ATCC PRA-98 / G3)</name>
    <dbReference type="NCBI Taxonomy" id="412133"/>
    <lineage>
        <taxon>Eukaryota</taxon>
        <taxon>Metamonada</taxon>
        <taxon>Parabasalia</taxon>
        <taxon>Trichomonadida</taxon>
        <taxon>Trichomonadidae</taxon>
        <taxon>Trichomonas</taxon>
    </lineage>
</organism>
<dbReference type="eggNOG" id="KOG0504">
    <property type="taxonomic scope" value="Eukaryota"/>
</dbReference>
<keyword evidence="2 3" id="KW-0040">ANK repeat</keyword>
<dbReference type="Proteomes" id="UP000001542">
    <property type="component" value="Unassembled WGS sequence"/>
</dbReference>
<feature type="coiled-coil region" evidence="4">
    <location>
        <begin position="74"/>
        <end position="115"/>
    </location>
</feature>
<dbReference type="AlphaFoldDB" id="A2D741"/>
<protein>
    <submittedName>
        <fullName evidence="5">Histone-lysine N-methyltransferase, H3 lysine-9 specific, putative</fullName>
    </submittedName>
</protein>
<dbReference type="OMA" id="TCIRNAN"/>
<feature type="repeat" description="ANK" evidence="3">
    <location>
        <begin position="175"/>
        <end position="207"/>
    </location>
</feature>
<dbReference type="InterPro" id="IPR036770">
    <property type="entry name" value="Ankyrin_rpt-contain_sf"/>
</dbReference>
<feature type="repeat" description="ANK" evidence="3">
    <location>
        <begin position="208"/>
        <end position="240"/>
    </location>
</feature>
<dbReference type="PROSITE" id="PS50297">
    <property type="entry name" value="ANK_REP_REGION"/>
    <property type="match status" value="4"/>
</dbReference>
<dbReference type="SUPFAM" id="SSF48403">
    <property type="entry name" value="Ankyrin repeat"/>
    <property type="match status" value="1"/>
</dbReference>
<name>A2D741_TRIV3</name>
<dbReference type="PANTHER" id="PTHR24188:SF29">
    <property type="entry name" value="GH09064P"/>
    <property type="match status" value="1"/>
</dbReference>
<dbReference type="VEuPathDB" id="TrichDB:TVAGG3_0991550"/>
<dbReference type="RefSeq" id="XP_001276806.1">
    <property type="nucleotide sequence ID" value="XM_001276805.1"/>
</dbReference>
<dbReference type="PANTHER" id="PTHR24188">
    <property type="entry name" value="ANKYRIN REPEAT PROTEIN"/>
    <property type="match status" value="1"/>
</dbReference>
<sequence>MKFTNLTTNDFITLLKQSQSIVKANELYTCIRNANVSIQNYEDVINILKSSKKYLKLAFLDGIIDFLIQSTKEQSDYTKKIQTLQAELKTIQELKQKSDKQVESLNSQLNQIYNDANYGENFISKISELKKSNDFERIYKFFEALSSQGNHKKISKSCKEGLWLIEAPKSKNGDEKINILHAACENGNLRLVKSLIECGCDKESPSQHKNTPLEHASLNGKLEVVKYHISIGANRDARSDDGWTPLIFASRYGYLEVVKYLISVGANKEGSNDYGWTPPIFASANGQLEVVKYLISVGANKEAKTNSGYTPLILASRYGYLEVVIYLISIGADKEAKNKDGKTCFDLGNSEIREYISSI</sequence>
<evidence type="ECO:0000256" key="1">
    <source>
        <dbReference type="ARBA" id="ARBA00022737"/>
    </source>
</evidence>
<dbReference type="SMR" id="A2D741"/>
<dbReference type="EMBL" id="DS113177">
    <property type="protein sequence ID" value="EAY23558.1"/>
    <property type="molecule type" value="Genomic_DNA"/>
</dbReference>
<evidence type="ECO:0000313" key="5">
    <source>
        <dbReference type="EMBL" id="EAY23558.1"/>
    </source>
</evidence>
<feature type="repeat" description="ANK" evidence="3">
    <location>
        <begin position="274"/>
        <end position="306"/>
    </location>
</feature>
<evidence type="ECO:0000313" key="6">
    <source>
        <dbReference type="Proteomes" id="UP000001542"/>
    </source>
</evidence>
<dbReference type="PRINTS" id="PR01415">
    <property type="entry name" value="ANKYRIN"/>
</dbReference>
<dbReference type="Gene3D" id="1.25.40.20">
    <property type="entry name" value="Ankyrin repeat-containing domain"/>
    <property type="match status" value="3"/>
</dbReference>
<feature type="repeat" description="ANK" evidence="3">
    <location>
        <begin position="307"/>
        <end position="339"/>
    </location>
</feature>
<dbReference type="SMART" id="SM00248">
    <property type="entry name" value="ANK"/>
    <property type="match status" value="5"/>
</dbReference>
<dbReference type="STRING" id="5722.A2D741"/>
<proteinExistence type="predicted"/>
<reference evidence="5" key="1">
    <citation type="submission" date="2006-10" db="EMBL/GenBank/DDBJ databases">
        <authorList>
            <person name="Amadeo P."/>
            <person name="Zhao Q."/>
            <person name="Wortman J."/>
            <person name="Fraser-Liggett C."/>
            <person name="Carlton J."/>
        </authorList>
    </citation>
    <scope>NUCLEOTIDE SEQUENCE</scope>
    <source>
        <strain evidence="5">G3</strain>
    </source>
</reference>